<evidence type="ECO:0000313" key="12">
    <source>
        <dbReference type="Proteomes" id="UP001595898"/>
    </source>
</evidence>
<dbReference type="RefSeq" id="WP_250139391.1">
    <property type="nucleotide sequence ID" value="NZ_JALIQP010000001.1"/>
</dbReference>
<dbReference type="Gene3D" id="1.10.287.130">
    <property type="match status" value="1"/>
</dbReference>
<dbReference type="InterPro" id="IPR000700">
    <property type="entry name" value="PAS-assoc_C"/>
</dbReference>
<gene>
    <name evidence="11" type="ORF">ACFO5R_04875</name>
</gene>
<feature type="domain" description="PAC" evidence="10">
    <location>
        <begin position="881"/>
        <end position="943"/>
    </location>
</feature>
<keyword evidence="5" id="KW-0418">Kinase</keyword>
<feature type="region of interest" description="Disordered" evidence="7">
    <location>
        <begin position="72"/>
        <end position="100"/>
    </location>
</feature>
<keyword evidence="6" id="KW-0175">Coiled coil</keyword>
<dbReference type="Gene3D" id="3.30.565.10">
    <property type="entry name" value="Histidine kinase-like ATPase, C-terminal domain"/>
    <property type="match status" value="1"/>
</dbReference>
<dbReference type="Pfam" id="PF08447">
    <property type="entry name" value="PAS_3"/>
    <property type="match status" value="2"/>
</dbReference>
<dbReference type="Pfam" id="PF00512">
    <property type="entry name" value="HisKA"/>
    <property type="match status" value="1"/>
</dbReference>
<evidence type="ECO:0000256" key="7">
    <source>
        <dbReference type="SAM" id="MobiDB-lite"/>
    </source>
</evidence>
<evidence type="ECO:0000259" key="8">
    <source>
        <dbReference type="PROSITE" id="PS50109"/>
    </source>
</evidence>
<dbReference type="InterPro" id="IPR013655">
    <property type="entry name" value="PAS_fold_3"/>
</dbReference>
<dbReference type="AlphaFoldDB" id="A0ABD5PLK3"/>
<dbReference type="InterPro" id="IPR013656">
    <property type="entry name" value="PAS_4"/>
</dbReference>
<proteinExistence type="predicted"/>
<feature type="domain" description="Histidine kinase" evidence="8">
    <location>
        <begin position="954"/>
        <end position="1167"/>
    </location>
</feature>
<dbReference type="Pfam" id="PF01590">
    <property type="entry name" value="GAF"/>
    <property type="match status" value="1"/>
</dbReference>
<dbReference type="Gene3D" id="3.30.450.20">
    <property type="entry name" value="PAS domain"/>
    <property type="match status" value="6"/>
</dbReference>
<dbReference type="InterPro" id="IPR004358">
    <property type="entry name" value="Sig_transdc_His_kin-like_C"/>
</dbReference>
<dbReference type="PRINTS" id="PR00344">
    <property type="entry name" value="BCTRLSENSOR"/>
</dbReference>
<dbReference type="InterPro" id="IPR000014">
    <property type="entry name" value="PAS"/>
</dbReference>
<dbReference type="InterPro" id="IPR003661">
    <property type="entry name" value="HisK_dim/P_dom"/>
</dbReference>
<dbReference type="SMART" id="SM00065">
    <property type="entry name" value="GAF"/>
    <property type="match status" value="1"/>
</dbReference>
<dbReference type="PANTHER" id="PTHR43304">
    <property type="entry name" value="PHYTOCHROME-LIKE PROTEIN CPH1"/>
    <property type="match status" value="1"/>
</dbReference>
<feature type="domain" description="PAC" evidence="10">
    <location>
        <begin position="637"/>
        <end position="689"/>
    </location>
</feature>
<feature type="coiled-coil region" evidence="6">
    <location>
        <begin position="613"/>
        <end position="640"/>
    </location>
</feature>
<feature type="domain" description="PAS" evidence="9">
    <location>
        <begin position="690"/>
        <end position="726"/>
    </location>
</feature>
<dbReference type="InterPro" id="IPR029016">
    <property type="entry name" value="GAF-like_dom_sf"/>
</dbReference>
<dbReference type="InterPro" id="IPR052162">
    <property type="entry name" value="Sensor_kinase/Photoreceptor"/>
</dbReference>
<dbReference type="EMBL" id="JBHSFA010000002">
    <property type="protein sequence ID" value="MFC4541254.1"/>
    <property type="molecule type" value="Genomic_DNA"/>
</dbReference>
<evidence type="ECO:0000256" key="6">
    <source>
        <dbReference type="SAM" id="Coils"/>
    </source>
</evidence>
<comment type="caution">
    <text evidence="11">The sequence shown here is derived from an EMBL/GenBank/DDBJ whole genome shotgun (WGS) entry which is preliminary data.</text>
</comment>
<dbReference type="PANTHER" id="PTHR43304:SF1">
    <property type="entry name" value="PAC DOMAIN-CONTAINING PROTEIN"/>
    <property type="match status" value="1"/>
</dbReference>
<dbReference type="InterPro" id="IPR001610">
    <property type="entry name" value="PAC"/>
</dbReference>
<dbReference type="SMART" id="SM00091">
    <property type="entry name" value="PAS"/>
    <property type="match status" value="6"/>
</dbReference>
<evidence type="ECO:0000256" key="1">
    <source>
        <dbReference type="ARBA" id="ARBA00000085"/>
    </source>
</evidence>
<evidence type="ECO:0000256" key="3">
    <source>
        <dbReference type="ARBA" id="ARBA00022553"/>
    </source>
</evidence>
<dbReference type="NCBIfam" id="TIGR00229">
    <property type="entry name" value="sensory_box"/>
    <property type="match status" value="6"/>
</dbReference>
<feature type="domain" description="PAC" evidence="10">
    <location>
        <begin position="769"/>
        <end position="822"/>
    </location>
</feature>
<dbReference type="SMART" id="SM00387">
    <property type="entry name" value="HATPase_c"/>
    <property type="match status" value="1"/>
</dbReference>
<dbReference type="InterPro" id="IPR003018">
    <property type="entry name" value="GAF"/>
</dbReference>
<dbReference type="SMART" id="SM00086">
    <property type="entry name" value="PAC"/>
    <property type="match status" value="5"/>
</dbReference>
<feature type="coiled-coil region" evidence="6">
    <location>
        <begin position="162"/>
        <end position="196"/>
    </location>
</feature>
<dbReference type="Pfam" id="PF08448">
    <property type="entry name" value="PAS_4"/>
    <property type="match status" value="4"/>
</dbReference>
<dbReference type="InterPro" id="IPR003594">
    <property type="entry name" value="HATPase_dom"/>
</dbReference>
<dbReference type="SUPFAM" id="SSF55874">
    <property type="entry name" value="ATPase domain of HSP90 chaperone/DNA topoisomerase II/histidine kinase"/>
    <property type="match status" value="1"/>
</dbReference>
<dbReference type="InterPro" id="IPR035965">
    <property type="entry name" value="PAS-like_dom_sf"/>
</dbReference>
<dbReference type="InterPro" id="IPR036890">
    <property type="entry name" value="HATPase_C_sf"/>
</dbReference>
<dbReference type="InterPro" id="IPR005467">
    <property type="entry name" value="His_kinase_dom"/>
</dbReference>
<keyword evidence="12" id="KW-1185">Reference proteome</keyword>
<evidence type="ECO:0000256" key="4">
    <source>
        <dbReference type="ARBA" id="ARBA00022679"/>
    </source>
</evidence>
<accession>A0ABD5PLK3</accession>
<evidence type="ECO:0000259" key="10">
    <source>
        <dbReference type="PROSITE" id="PS50113"/>
    </source>
</evidence>
<evidence type="ECO:0000259" key="9">
    <source>
        <dbReference type="PROSITE" id="PS50112"/>
    </source>
</evidence>
<dbReference type="InterPro" id="IPR036097">
    <property type="entry name" value="HisK_dim/P_sf"/>
</dbReference>
<sequence length="1170" mass="131131">MGSSSPSDTRRPQLRRHEVVADLAQQALETDDLDRLLDDTTATVAESLDAEYCAAFELRRGEDELGIRQGVGWHPDDADAATVPADRDSPTGNPLRAGESVLADDLETDDRFSRPDVLADHDVVSGVGARIGSNDDPWGVLGAYATDEAAFTESDAAFLERVADVLASAVEADRERRELERECTRQERRFEAIFEDPNILVGLLDPDGTVVDVNGTAMEYVDADLADVTGEPFWETPWWGVDEEVRAEVRRWTERAADGEYVEFEADLTRPAGSRYTLSGVFRPITNDEGEVVSVVVSDRDITERKGRERQLSTLMDNVPGMVYRCRNERGWPMEFVSDACEALTGYDPAALERGDVDWGEDVMVQEDRQKLWETVQREAGEGETFSDTYRIETADGEERWVRDYGRGVFDEAGTLVGIEGIIADVTERKRLESKLEASERRYRTLVEHFPSGAVALVDRDLRYRTVGGNPVDVADVTTEEAEGEPVRDVLPPELADELAPRYEAALNGESSEFEAASNDRVYNFQIVPVRGDDGDVVAALGMSQDVTEQTERERYLQDAKSQLEAATEAGAVGTWEWDIQADEMVVGPSFARTFGVDPDAAREGVSLDRFIAAIHEDDRDRVEREIEAAVESCGEYETEYRVWNADDELRWVVARGRVECDETGDPVRFPGALTDITERKRAELELQRNNEQLETLFEILPVGVVVADADGRLVEANDTAREIWGGDVFDADSVAEYDRYSVRRVDTGERVAPEEMTLSRVLRGEEVREPDVYEIDGADGEPRIIEVEGMPIRDETGVVTRGVVTVTDVTERTETQRQLAESERRYRTLVENFPEGAVALFDEDLEYTAAGGHLFDEVGLSSAGRVGNSLYEIYPDHLLEEIEPHFEAALDGDANSFEAEFHDRHLYASTLPVRNAADEIFAGMLVVRDVTERREYERKLEESNERLEQFAYAASHDLQEPLRMVTSYLQLLENRYGDAFDEDGEEFLQFAVDGAERMREMIDGLLEYSRVETRGDPFEPVDLDAIVDEVLADLSLRIDESDAEITTADLPRVEGDASQLRQVFQNLLSNAIAYSGDETPRVHVDAERRGRKWVISVRDEGIGIDPDDQDRVFTIFDRLHSREEYEGTGIGLALCERIVERHGGDIWVESDPGEGSTFSFTLPAMDDDR</sequence>
<dbReference type="PROSITE" id="PS50113">
    <property type="entry name" value="PAC"/>
    <property type="match status" value="6"/>
</dbReference>
<feature type="domain" description="PAC" evidence="10">
    <location>
        <begin position="262"/>
        <end position="314"/>
    </location>
</feature>
<organism evidence="11 12">
    <name type="scientific">Halosolutus amylolyticus</name>
    <dbReference type="NCBI Taxonomy" id="2932267"/>
    <lineage>
        <taxon>Archaea</taxon>
        <taxon>Methanobacteriati</taxon>
        <taxon>Methanobacteriota</taxon>
        <taxon>Stenosarchaea group</taxon>
        <taxon>Halobacteria</taxon>
        <taxon>Halobacteriales</taxon>
        <taxon>Natrialbaceae</taxon>
        <taxon>Halosolutus</taxon>
    </lineage>
</organism>
<name>A0ABD5PLK3_9EURY</name>
<dbReference type="CDD" id="cd00082">
    <property type="entry name" value="HisKA"/>
    <property type="match status" value="1"/>
</dbReference>
<keyword evidence="3" id="KW-0597">Phosphoprotein</keyword>
<evidence type="ECO:0000256" key="2">
    <source>
        <dbReference type="ARBA" id="ARBA00012438"/>
    </source>
</evidence>
<dbReference type="EC" id="2.7.13.3" evidence="2"/>
<comment type="catalytic activity">
    <reaction evidence="1">
        <text>ATP + protein L-histidine = ADP + protein N-phospho-L-histidine.</text>
        <dbReference type="EC" id="2.7.13.3"/>
    </reaction>
</comment>
<evidence type="ECO:0000256" key="5">
    <source>
        <dbReference type="ARBA" id="ARBA00022777"/>
    </source>
</evidence>
<evidence type="ECO:0000313" key="11">
    <source>
        <dbReference type="EMBL" id="MFC4541254.1"/>
    </source>
</evidence>
<dbReference type="SUPFAM" id="SSF47384">
    <property type="entry name" value="Homodimeric domain of signal transducing histidine kinase"/>
    <property type="match status" value="1"/>
</dbReference>
<feature type="domain" description="PAC" evidence="10">
    <location>
        <begin position="507"/>
        <end position="559"/>
    </location>
</feature>
<reference evidence="11 12" key="1">
    <citation type="journal article" date="2019" name="Int. J. Syst. Evol. Microbiol.">
        <title>The Global Catalogue of Microorganisms (GCM) 10K type strain sequencing project: providing services to taxonomists for standard genome sequencing and annotation.</title>
        <authorList>
            <consortium name="The Broad Institute Genomics Platform"/>
            <consortium name="The Broad Institute Genome Sequencing Center for Infectious Disease"/>
            <person name="Wu L."/>
            <person name="Ma J."/>
        </authorList>
    </citation>
    <scope>NUCLEOTIDE SEQUENCE [LARGE SCALE GENOMIC DNA]</scope>
    <source>
        <strain evidence="11 12">WLHS5</strain>
    </source>
</reference>
<dbReference type="SUPFAM" id="SSF55781">
    <property type="entry name" value="GAF domain-like"/>
    <property type="match status" value="1"/>
</dbReference>
<dbReference type="CDD" id="cd00130">
    <property type="entry name" value="PAS"/>
    <property type="match status" value="4"/>
</dbReference>
<dbReference type="FunFam" id="3.30.565.10:FF:000006">
    <property type="entry name" value="Sensor histidine kinase WalK"/>
    <property type="match status" value="1"/>
</dbReference>
<keyword evidence="4" id="KW-0808">Transferase</keyword>
<dbReference type="Gene3D" id="3.30.450.40">
    <property type="match status" value="1"/>
</dbReference>
<dbReference type="GO" id="GO:0004673">
    <property type="term" value="F:protein histidine kinase activity"/>
    <property type="evidence" value="ECO:0007669"/>
    <property type="project" value="UniProtKB-EC"/>
</dbReference>
<dbReference type="Pfam" id="PF02518">
    <property type="entry name" value="HATPase_c"/>
    <property type="match status" value="1"/>
</dbReference>
<dbReference type="PROSITE" id="PS50109">
    <property type="entry name" value="HIS_KIN"/>
    <property type="match status" value="1"/>
</dbReference>
<dbReference type="Proteomes" id="UP001595898">
    <property type="component" value="Unassembled WGS sequence"/>
</dbReference>
<dbReference type="PROSITE" id="PS50112">
    <property type="entry name" value="PAS"/>
    <property type="match status" value="1"/>
</dbReference>
<feature type="domain" description="PAC" evidence="10">
    <location>
        <begin position="386"/>
        <end position="438"/>
    </location>
</feature>
<dbReference type="SUPFAM" id="SSF55785">
    <property type="entry name" value="PYP-like sensor domain (PAS domain)"/>
    <property type="match status" value="6"/>
</dbReference>
<protein>
    <recommendedName>
        <fullName evidence="2">histidine kinase</fullName>
        <ecNumber evidence="2">2.7.13.3</ecNumber>
    </recommendedName>
</protein>
<dbReference type="SMART" id="SM00388">
    <property type="entry name" value="HisKA"/>
    <property type="match status" value="1"/>
</dbReference>
<dbReference type="Gene3D" id="2.10.70.100">
    <property type="match status" value="1"/>
</dbReference>